<dbReference type="EMBL" id="DVKQ01000014">
    <property type="protein sequence ID" value="HIT37142.1"/>
    <property type="molecule type" value="Genomic_DNA"/>
</dbReference>
<reference evidence="1" key="2">
    <citation type="journal article" date="2021" name="PeerJ">
        <title>Extensive microbial diversity within the chicken gut microbiome revealed by metagenomics and culture.</title>
        <authorList>
            <person name="Gilroy R."/>
            <person name="Ravi A."/>
            <person name="Getino M."/>
            <person name="Pursley I."/>
            <person name="Horton D.L."/>
            <person name="Alikhan N.F."/>
            <person name="Baker D."/>
            <person name="Gharbi K."/>
            <person name="Hall N."/>
            <person name="Watson M."/>
            <person name="Adriaenssens E.M."/>
            <person name="Foster-Nyarko E."/>
            <person name="Jarju S."/>
            <person name="Secka A."/>
            <person name="Antonio M."/>
            <person name="Oren A."/>
            <person name="Chaudhuri R.R."/>
            <person name="La Ragione R."/>
            <person name="Hildebrand F."/>
            <person name="Pallen M.J."/>
        </authorList>
    </citation>
    <scope>NUCLEOTIDE SEQUENCE</scope>
    <source>
        <strain evidence="1">CHK195-26880</strain>
    </source>
</reference>
<protein>
    <submittedName>
        <fullName evidence="1">Uncharacterized protein</fullName>
    </submittedName>
</protein>
<organism evidence="1 2">
    <name type="scientific">Candidatus Onthousia faecipullorum</name>
    <dbReference type="NCBI Taxonomy" id="2840887"/>
    <lineage>
        <taxon>Bacteria</taxon>
        <taxon>Bacillati</taxon>
        <taxon>Bacillota</taxon>
        <taxon>Bacilli</taxon>
        <taxon>Candidatus Onthousia</taxon>
    </lineage>
</organism>
<gene>
    <name evidence="1" type="ORF">IAB59_01515</name>
</gene>
<evidence type="ECO:0000313" key="2">
    <source>
        <dbReference type="Proteomes" id="UP000886833"/>
    </source>
</evidence>
<dbReference type="AlphaFoldDB" id="A0A9D1G9N8"/>
<name>A0A9D1G9N8_9FIRM</name>
<comment type="caution">
    <text evidence="1">The sequence shown here is derived from an EMBL/GenBank/DDBJ whole genome shotgun (WGS) entry which is preliminary data.</text>
</comment>
<reference evidence="1" key="1">
    <citation type="submission" date="2020-10" db="EMBL/GenBank/DDBJ databases">
        <authorList>
            <person name="Gilroy R."/>
        </authorList>
    </citation>
    <scope>NUCLEOTIDE SEQUENCE</scope>
    <source>
        <strain evidence="1">CHK195-26880</strain>
    </source>
</reference>
<proteinExistence type="predicted"/>
<accession>A0A9D1G9N8</accession>
<dbReference type="Proteomes" id="UP000886833">
    <property type="component" value="Unassembled WGS sequence"/>
</dbReference>
<evidence type="ECO:0000313" key="1">
    <source>
        <dbReference type="EMBL" id="HIT37142.1"/>
    </source>
</evidence>
<sequence length="61" mass="7323">MLFRRVNPKTELEGIDRAVEILNDRFQKKLISLEEFNKKSLEFGKRKAKCLKKLEKQERNS</sequence>